<dbReference type="Proteomes" id="UP000486903">
    <property type="component" value="Unassembled WGS sequence"/>
</dbReference>
<dbReference type="NCBIfam" id="TIGR01877">
    <property type="entry name" value="cas_cas6"/>
    <property type="match status" value="1"/>
</dbReference>
<dbReference type="GO" id="GO:0016788">
    <property type="term" value="F:hydrolase activity, acting on ester bonds"/>
    <property type="evidence" value="ECO:0007669"/>
    <property type="project" value="InterPro"/>
</dbReference>
<name>A0A6B4HTM9_CLOBO</name>
<dbReference type="PANTHER" id="PTHR36984:SF3">
    <property type="entry name" value="CRISPR-ASSOCIATED ENDORIBONUCLEASE CAS6"/>
    <property type="match status" value="1"/>
</dbReference>
<accession>A0A6B4HTM9</accession>
<feature type="domain" description="CRISPR associated protein Cas6 C-terminal" evidence="1">
    <location>
        <begin position="119"/>
        <end position="243"/>
    </location>
</feature>
<dbReference type="Gene3D" id="3.30.70.1890">
    <property type="match status" value="1"/>
</dbReference>
<gene>
    <name evidence="2" type="primary">cas6</name>
    <name evidence="2" type="ORF">FDG31_17500</name>
</gene>
<dbReference type="InterPro" id="IPR045747">
    <property type="entry name" value="CRISPR-assoc_prot_Cas6_N_sf"/>
</dbReference>
<evidence type="ECO:0000313" key="3">
    <source>
        <dbReference type="Proteomes" id="UP000486903"/>
    </source>
</evidence>
<comment type="caution">
    <text evidence="2">The sequence shown here is derived from an EMBL/GenBank/DDBJ whole genome shotgun (WGS) entry which is preliminary data.</text>
</comment>
<dbReference type="CDD" id="cd21140">
    <property type="entry name" value="Cas6_I-like"/>
    <property type="match status" value="1"/>
</dbReference>
<dbReference type="InterPro" id="IPR010156">
    <property type="entry name" value="CRISPR-assoc_prot_Cas6"/>
</dbReference>
<dbReference type="AlphaFoldDB" id="A0A6B4HTM9"/>
<evidence type="ECO:0000313" key="2">
    <source>
        <dbReference type="EMBL" id="NFV27895.1"/>
    </source>
</evidence>
<sequence length="245" mass="28701">MRFKIILNALDNKIPIGNRFMICSLLKNAIEKGDKELFNEMYYFQDKKNKKIKDFTFAIYLNDYDVKESYIDVYGDISVTITTPNYNFGIALYNGLLSIKEFNYKEKYSLVIKKIILLKENKVKNNEVKCKTLSPIYIKDKDNKAVEIQNDNFEELINYISDLYLKSYRGYGLREKLKFKPISMKKVVVKEEISGFKEETKKDYIFINGYKGMFNLMGDIDDLNILLQSGIGFRRSEGFGLIDLI</sequence>
<evidence type="ECO:0000259" key="1">
    <source>
        <dbReference type="Pfam" id="PF01881"/>
    </source>
</evidence>
<protein>
    <submittedName>
        <fullName evidence="2">CRISPR-associated endoribonuclease Cas6</fullName>
    </submittedName>
</protein>
<dbReference type="InterPro" id="IPR049435">
    <property type="entry name" value="Cas_Cas6_C"/>
</dbReference>
<proteinExistence type="predicted"/>
<dbReference type="Pfam" id="PF01881">
    <property type="entry name" value="Cas_Cas6_C"/>
    <property type="match status" value="1"/>
</dbReference>
<dbReference type="Gene3D" id="3.30.70.1900">
    <property type="match status" value="1"/>
</dbReference>
<dbReference type="PANTHER" id="PTHR36984">
    <property type="entry name" value="CRISPR-ASSOCIATED ENDORIBONUCLEASE CAS6 1"/>
    <property type="match status" value="1"/>
</dbReference>
<dbReference type="EMBL" id="SXFB01000024">
    <property type="protein sequence ID" value="NFV27895.1"/>
    <property type="molecule type" value="Genomic_DNA"/>
</dbReference>
<reference evidence="2 3" key="1">
    <citation type="submission" date="2019-04" db="EMBL/GenBank/DDBJ databases">
        <title>Genome sequencing of Clostridium botulinum Groups I-IV and Clostridium butyricum.</title>
        <authorList>
            <person name="Brunt J."/>
            <person name="Van Vliet A.H.M."/>
            <person name="Stringer S.C."/>
            <person name="Carter A.T."/>
            <person name="Peck M.W."/>
        </authorList>
    </citation>
    <scope>NUCLEOTIDE SEQUENCE [LARGE SCALE GENOMIC DNA]</scope>
    <source>
        <strain evidence="2 3">BL81</strain>
    </source>
</reference>
<organism evidence="2 3">
    <name type="scientific">Clostridium botulinum</name>
    <dbReference type="NCBI Taxonomy" id="1491"/>
    <lineage>
        <taxon>Bacteria</taxon>
        <taxon>Bacillati</taxon>
        <taxon>Bacillota</taxon>
        <taxon>Clostridia</taxon>
        <taxon>Eubacteriales</taxon>
        <taxon>Clostridiaceae</taxon>
        <taxon>Clostridium</taxon>
    </lineage>
</organism>
<dbReference type="RefSeq" id="WP_003370205.1">
    <property type="nucleotide sequence ID" value="NZ_JACBBA010000012.1"/>
</dbReference>